<dbReference type="PANTHER" id="PTHR24229:SF40">
    <property type="entry name" value="ALLATOSTATIN C RECEPTOR 1-RELATED"/>
    <property type="match status" value="1"/>
</dbReference>
<evidence type="ECO:0000313" key="12">
    <source>
        <dbReference type="Proteomes" id="UP000676336"/>
    </source>
</evidence>
<organism evidence="11 12">
    <name type="scientific">Rotaria magnacalcarata</name>
    <dbReference type="NCBI Taxonomy" id="392030"/>
    <lineage>
        <taxon>Eukaryota</taxon>
        <taxon>Metazoa</taxon>
        <taxon>Spiralia</taxon>
        <taxon>Gnathifera</taxon>
        <taxon>Rotifera</taxon>
        <taxon>Eurotatoria</taxon>
        <taxon>Bdelloidea</taxon>
        <taxon>Philodinida</taxon>
        <taxon>Philodinidae</taxon>
        <taxon>Rotaria</taxon>
    </lineage>
</organism>
<protein>
    <recommendedName>
        <fullName evidence="10">G-protein coupled receptors family 1 profile domain-containing protein</fullName>
    </recommendedName>
</protein>
<dbReference type="AlphaFoldDB" id="A0A8S3IYB1"/>
<dbReference type="InterPro" id="IPR000276">
    <property type="entry name" value="GPCR_Rhodpsn"/>
</dbReference>
<proteinExistence type="predicted"/>
<dbReference type="GO" id="GO:0043005">
    <property type="term" value="C:neuron projection"/>
    <property type="evidence" value="ECO:0007669"/>
    <property type="project" value="TreeGrafter"/>
</dbReference>
<feature type="transmembrane region" description="Helical" evidence="9">
    <location>
        <begin position="123"/>
        <end position="143"/>
    </location>
</feature>
<feature type="transmembrane region" description="Helical" evidence="9">
    <location>
        <begin position="21"/>
        <end position="43"/>
    </location>
</feature>
<feature type="transmembrane region" description="Helical" evidence="9">
    <location>
        <begin position="163"/>
        <end position="186"/>
    </location>
</feature>
<dbReference type="GO" id="GO:0007218">
    <property type="term" value="P:neuropeptide signaling pathway"/>
    <property type="evidence" value="ECO:0007669"/>
    <property type="project" value="TreeGrafter"/>
</dbReference>
<comment type="caution">
    <text evidence="11">The sequence shown here is derived from an EMBL/GenBank/DDBJ whole genome shotgun (WGS) entry which is preliminary data.</text>
</comment>
<evidence type="ECO:0000256" key="2">
    <source>
        <dbReference type="ARBA" id="ARBA00022475"/>
    </source>
</evidence>
<dbReference type="GO" id="GO:0004930">
    <property type="term" value="F:G protein-coupled receptor activity"/>
    <property type="evidence" value="ECO:0007669"/>
    <property type="project" value="UniProtKB-KW"/>
</dbReference>
<keyword evidence="5" id="KW-0297">G-protein coupled receptor</keyword>
<dbReference type="Pfam" id="PF00001">
    <property type="entry name" value="7tm_1"/>
    <property type="match status" value="1"/>
</dbReference>
<name>A0A8S3IYB1_9BILA</name>
<evidence type="ECO:0000256" key="4">
    <source>
        <dbReference type="ARBA" id="ARBA00022989"/>
    </source>
</evidence>
<evidence type="ECO:0000256" key="9">
    <source>
        <dbReference type="SAM" id="Phobius"/>
    </source>
</evidence>
<evidence type="ECO:0000313" key="11">
    <source>
        <dbReference type="EMBL" id="CAF5207668.1"/>
    </source>
</evidence>
<keyword evidence="6 9" id="KW-0472">Membrane</keyword>
<evidence type="ECO:0000256" key="7">
    <source>
        <dbReference type="ARBA" id="ARBA00023170"/>
    </source>
</evidence>
<dbReference type="InterPro" id="IPR017452">
    <property type="entry name" value="GPCR_Rhodpsn_7TM"/>
</dbReference>
<dbReference type="Proteomes" id="UP000676336">
    <property type="component" value="Unassembled WGS sequence"/>
</dbReference>
<comment type="subcellular location">
    <subcellularLocation>
        <location evidence="1">Cell membrane</location>
        <topology evidence="1">Multi-pass membrane protein</topology>
    </subcellularLocation>
</comment>
<keyword evidence="4 9" id="KW-1133">Transmembrane helix</keyword>
<evidence type="ECO:0000256" key="8">
    <source>
        <dbReference type="ARBA" id="ARBA00023224"/>
    </source>
</evidence>
<feature type="transmembrane region" description="Helical" evidence="9">
    <location>
        <begin position="63"/>
        <end position="86"/>
    </location>
</feature>
<gene>
    <name evidence="11" type="ORF">SMN809_LOCUS77393</name>
</gene>
<dbReference type="SUPFAM" id="SSF81321">
    <property type="entry name" value="Family A G protein-coupled receptor-like"/>
    <property type="match status" value="1"/>
</dbReference>
<keyword evidence="8" id="KW-0807">Transducer</keyword>
<dbReference type="GO" id="GO:0042923">
    <property type="term" value="F:neuropeptide binding"/>
    <property type="evidence" value="ECO:0007669"/>
    <property type="project" value="TreeGrafter"/>
</dbReference>
<keyword evidence="2" id="KW-1003">Cell membrane</keyword>
<evidence type="ECO:0000256" key="6">
    <source>
        <dbReference type="ARBA" id="ARBA00023136"/>
    </source>
</evidence>
<sequence length="225" mass="26647">MDRYAISSTSVHIRSLNTYKMAIYLIITAALFWLLAVIFFSYARTILNGSCNIQNGTYLMIYAIYYMLSAGLFPPLLIVFFNTLLIRNLKGLRSRIQPIRDNAENKQSNNMLRKRDRDLMKMVFVEVMIYVVSTMPLSIYLIYKMITDSFTKSREQQQIESFINYITQSFLMYLNTAMPFYIYILTSSSFRHECKRVLFKLYALIMRKQLRNLHNNIDRTMTIQN</sequence>
<keyword evidence="3 9" id="KW-0812">Transmembrane</keyword>
<reference evidence="11" key="1">
    <citation type="submission" date="2021-02" db="EMBL/GenBank/DDBJ databases">
        <authorList>
            <person name="Nowell W R."/>
        </authorList>
    </citation>
    <scope>NUCLEOTIDE SEQUENCE</scope>
</reference>
<dbReference type="EMBL" id="CAJOBI010337261">
    <property type="protein sequence ID" value="CAF5207668.1"/>
    <property type="molecule type" value="Genomic_DNA"/>
</dbReference>
<dbReference type="GO" id="GO:0005886">
    <property type="term" value="C:plasma membrane"/>
    <property type="evidence" value="ECO:0007669"/>
    <property type="project" value="UniProtKB-SubCell"/>
</dbReference>
<evidence type="ECO:0000259" key="10">
    <source>
        <dbReference type="PROSITE" id="PS50262"/>
    </source>
</evidence>
<feature type="domain" description="G-protein coupled receptors family 1 profile" evidence="10">
    <location>
        <begin position="1"/>
        <end position="183"/>
    </location>
</feature>
<accession>A0A8S3IYB1</accession>
<dbReference type="PROSITE" id="PS50262">
    <property type="entry name" value="G_PROTEIN_RECEP_F1_2"/>
    <property type="match status" value="1"/>
</dbReference>
<dbReference type="Gene3D" id="1.20.1070.10">
    <property type="entry name" value="Rhodopsin 7-helix transmembrane proteins"/>
    <property type="match status" value="1"/>
</dbReference>
<dbReference type="PANTHER" id="PTHR24229">
    <property type="entry name" value="NEUROPEPTIDES RECEPTOR"/>
    <property type="match status" value="1"/>
</dbReference>
<keyword evidence="7" id="KW-0675">Receptor</keyword>
<evidence type="ECO:0000256" key="5">
    <source>
        <dbReference type="ARBA" id="ARBA00023040"/>
    </source>
</evidence>
<evidence type="ECO:0000256" key="1">
    <source>
        <dbReference type="ARBA" id="ARBA00004651"/>
    </source>
</evidence>
<evidence type="ECO:0000256" key="3">
    <source>
        <dbReference type="ARBA" id="ARBA00022692"/>
    </source>
</evidence>